<dbReference type="EC" id="2.7.13.3" evidence="6"/>
<dbReference type="SUPFAM" id="SSF47384">
    <property type="entry name" value="Homodimeric domain of signal transducing histidine kinase"/>
    <property type="match status" value="1"/>
</dbReference>
<dbReference type="FunFam" id="3.30.565.10:FF:000010">
    <property type="entry name" value="Sensor histidine kinase RcsC"/>
    <property type="match status" value="1"/>
</dbReference>
<proteinExistence type="predicted"/>
<dbReference type="InterPro" id="IPR005467">
    <property type="entry name" value="His_kinase_dom"/>
</dbReference>
<dbReference type="PROSITE" id="PS50110">
    <property type="entry name" value="RESPONSE_REGULATORY"/>
    <property type="match status" value="1"/>
</dbReference>
<dbReference type="InterPro" id="IPR003661">
    <property type="entry name" value="HisK_dim/P_dom"/>
</dbReference>
<organism evidence="6">
    <name type="scientific">mine drainage metagenome</name>
    <dbReference type="NCBI Taxonomy" id="410659"/>
    <lineage>
        <taxon>unclassified sequences</taxon>
        <taxon>metagenomes</taxon>
        <taxon>ecological metagenomes</taxon>
    </lineage>
</organism>
<dbReference type="Pfam" id="PF00072">
    <property type="entry name" value="Response_reg"/>
    <property type="match status" value="1"/>
</dbReference>
<dbReference type="CDD" id="cd00082">
    <property type="entry name" value="HisKA"/>
    <property type="match status" value="1"/>
</dbReference>
<dbReference type="PRINTS" id="PR00344">
    <property type="entry name" value="BCTRLSENSOR"/>
</dbReference>
<dbReference type="GO" id="GO:0016787">
    <property type="term" value="F:hydrolase activity"/>
    <property type="evidence" value="ECO:0007669"/>
    <property type="project" value="UniProtKB-KW"/>
</dbReference>
<feature type="domain" description="Histidine kinase" evidence="4">
    <location>
        <begin position="348"/>
        <end position="572"/>
    </location>
</feature>
<dbReference type="InterPro" id="IPR001789">
    <property type="entry name" value="Sig_transdc_resp-reg_receiver"/>
</dbReference>
<dbReference type="PANTHER" id="PTHR45339:SF1">
    <property type="entry name" value="HYBRID SIGNAL TRANSDUCTION HISTIDINE KINASE J"/>
    <property type="match status" value="1"/>
</dbReference>
<dbReference type="InterPro" id="IPR004358">
    <property type="entry name" value="Sig_transdc_His_kin-like_C"/>
</dbReference>
<dbReference type="InterPro" id="IPR036890">
    <property type="entry name" value="HATPase_C_sf"/>
</dbReference>
<dbReference type="GO" id="GO:0000155">
    <property type="term" value="F:phosphorelay sensor kinase activity"/>
    <property type="evidence" value="ECO:0007669"/>
    <property type="project" value="InterPro"/>
</dbReference>
<sequence length="726" mass="81404">MRIFSKYKLSGSNVLLLSICLVVIISILLMNILNSRNLSDLRSSIDTLSKPNTTIKTLHSTNQELLVAENKFRIYLSTGDTAYKKQFVGHINHIVSNLELVQHSEDSVQIEQALSGLSKKIKLADAIGKLKHLSDSVSNTLSNVSVNSLYKNPIRVEKINTSILKKYYQTDTLKAVPEKKGFFKKLGGLFSNKDDTKYKLVKGDSATTQDSSQSAITATLNNLSIDIQKFYQNSLNKELDIRRRLNESEKVLAETNLSIISQLNNALNAVLQKEEQQEESRNNVAIFNASNARSSLQNLSWASFIIILIIVLILIYNIKQSIQYEKDILESRERAEKLAITKTRFLNNMSHEIRSPLTSIIGFTEQLESSETDNDKKKFLQAIHSSSDHLLNTVNDILDYSKLDAGKLMLEREPFNIGNTIEEIIYSFTVHTEKKGIQLNGNLQIEKDLRVIGDEFRLRQILFNLTSNAIKFTSKGSVTVTASALWKNEDEIDLKVEILDSGTGIPEDQLDMIFEEFAQATNNKMGGRRSIKGTGLGLPICKMLVEMQGGNITVQSEINKGSLFTVNIPYQVAKEEHKPISATVENHDSLNSPSFFFGMKALVVEDNDMNILLLTLLLKKYFIDYDVAKDGETAFDLFNSNKYDIVLTDINVPKLTGDQLAAAIRRSDDSSKCKLPIIALTASVIADDLDAYLKTGINDILIKPFKEADFRTILVKYLENKTTVTA</sequence>
<evidence type="ECO:0000256" key="3">
    <source>
        <dbReference type="SAM" id="Phobius"/>
    </source>
</evidence>
<dbReference type="SUPFAM" id="SSF55874">
    <property type="entry name" value="ATPase domain of HSP90 chaperone/DNA topoisomerase II/histidine kinase"/>
    <property type="match status" value="1"/>
</dbReference>
<dbReference type="Gene3D" id="1.10.287.130">
    <property type="match status" value="1"/>
</dbReference>
<keyword evidence="6" id="KW-0378">Hydrolase</keyword>
<evidence type="ECO:0000256" key="1">
    <source>
        <dbReference type="ARBA" id="ARBA00022553"/>
    </source>
</evidence>
<keyword evidence="6" id="KW-0418">Kinase</keyword>
<keyword evidence="3" id="KW-0472">Membrane</keyword>
<keyword evidence="3" id="KW-1133">Transmembrane helix</keyword>
<dbReference type="SUPFAM" id="SSF52172">
    <property type="entry name" value="CheY-like"/>
    <property type="match status" value="1"/>
</dbReference>
<gene>
    <name evidence="6" type="primary">luxQ_17</name>
    <name evidence="6" type="ORF">GALL_205260</name>
</gene>
<dbReference type="PANTHER" id="PTHR45339">
    <property type="entry name" value="HYBRID SIGNAL TRANSDUCTION HISTIDINE KINASE J"/>
    <property type="match status" value="1"/>
</dbReference>
<reference evidence="6" key="1">
    <citation type="submission" date="2016-10" db="EMBL/GenBank/DDBJ databases">
        <title>Sequence of Gallionella enrichment culture.</title>
        <authorList>
            <person name="Poehlein A."/>
            <person name="Muehling M."/>
            <person name="Daniel R."/>
        </authorList>
    </citation>
    <scope>NUCLEOTIDE SEQUENCE</scope>
</reference>
<protein>
    <submittedName>
        <fullName evidence="6">Autoinducer 2 sensor kinase/phosphatase LuxQ</fullName>
        <ecNumber evidence="6">2.7.13.3</ecNumber>
        <ecNumber evidence="6">3.1.3.-</ecNumber>
    </submittedName>
</protein>
<dbReference type="SMART" id="SM00448">
    <property type="entry name" value="REC"/>
    <property type="match status" value="1"/>
</dbReference>
<dbReference type="SMART" id="SM00388">
    <property type="entry name" value="HisKA"/>
    <property type="match status" value="1"/>
</dbReference>
<name>A0A1J5RZL8_9ZZZZ</name>
<dbReference type="AlphaFoldDB" id="A0A1J5RZL8"/>
<dbReference type="CDD" id="cd16922">
    <property type="entry name" value="HATPase_EvgS-ArcB-TorS-like"/>
    <property type="match status" value="1"/>
</dbReference>
<dbReference type="PROSITE" id="PS50109">
    <property type="entry name" value="HIS_KIN"/>
    <property type="match status" value="1"/>
</dbReference>
<keyword evidence="1" id="KW-0597">Phosphoprotein</keyword>
<evidence type="ECO:0000313" key="6">
    <source>
        <dbReference type="EMBL" id="OIQ97516.1"/>
    </source>
</evidence>
<evidence type="ECO:0000259" key="5">
    <source>
        <dbReference type="PROSITE" id="PS50110"/>
    </source>
</evidence>
<keyword evidence="3" id="KW-0812">Transmembrane</keyword>
<dbReference type="CDD" id="cd17546">
    <property type="entry name" value="REC_hyHK_CKI1_RcsC-like"/>
    <property type="match status" value="1"/>
</dbReference>
<dbReference type="InterPro" id="IPR011006">
    <property type="entry name" value="CheY-like_superfamily"/>
</dbReference>
<feature type="domain" description="Response regulatory" evidence="5">
    <location>
        <begin position="600"/>
        <end position="718"/>
    </location>
</feature>
<accession>A0A1J5RZL8</accession>
<dbReference type="Gene3D" id="3.30.565.10">
    <property type="entry name" value="Histidine kinase-like ATPase, C-terminal domain"/>
    <property type="match status" value="1"/>
</dbReference>
<dbReference type="InterPro" id="IPR003594">
    <property type="entry name" value="HATPase_dom"/>
</dbReference>
<dbReference type="EMBL" id="MLJW01000132">
    <property type="protein sequence ID" value="OIQ97516.1"/>
    <property type="molecule type" value="Genomic_DNA"/>
</dbReference>
<comment type="caution">
    <text evidence="6">The sequence shown here is derived from an EMBL/GenBank/DDBJ whole genome shotgun (WGS) entry which is preliminary data.</text>
</comment>
<feature type="transmembrane region" description="Helical" evidence="3">
    <location>
        <begin position="299"/>
        <end position="318"/>
    </location>
</feature>
<feature type="transmembrane region" description="Helical" evidence="3">
    <location>
        <begin position="12"/>
        <end position="33"/>
    </location>
</feature>
<keyword evidence="6" id="KW-0808">Transferase</keyword>
<dbReference type="Pfam" id="PF00512">
    <property type="entry name" value="HisKA"/>
    <property type="match status" value="1"/>
</dbReference>
<dbReference type="InterPro" id="IPR036097">
    <property type="entry name" value="HisK_dim/P_sf"/>
</dbReference>
<evidence type="ECO:0000256" key="2">
    <source>
        <dbReference type="ARBA" id="ARBA00023012"/>
    </source>
</evidence>
<evidence type="ECO:0000259" key="4">
    <source>
        <dbReference type="PROSITE" id="PS50109"/>
    </source>
</evidence>
<keyword evidence="2" id="KW-0902">Two-component regulatory system</keyword>
<dbReference type="Pfam" id="PF02518">
    <property type="entry name" value="HATPase_c"/>
    <property type="match status" value="1"/>
</dbReference>
<dbReference type="SMART" id="SM00387">
    <property type="entry name" value="HATPase_c"/>
    <property type="match status" value="1"/>
</dbReference>
<dbReference type="Gene3D" id="3.40.50.2300">
    <property type="match status" value="1"/>
</dbReference>
<dbReference type="EC" id="3.1.3.-" evidence="6"/>